<sequence length="142" mass="15692">MPVSREQIQRLVDAFITNFNIPSAEKQIAIRSPKCVQRTLPASIGDPDRSNEEYAELFGAFVLAKIRNFNIGLAPGSVPIIDEANQTAVLHMRSTGDSDHGPYANEYMFILKVNKEGTLLDQVVEFMDSGYLKSFIQAVSGV</sequence>
<dbReference type="Proteomes" id="UP000738349">
    <property type="component" value="Unassembled WGS sequence"/>
</dbReference>
<proteinExistence type="predicted"/>
<dbReference type="PANTHER" id="PTHR39598">
    <property type="entry name" value="AUSTINOL SYNTHESIS PROTEIN F-RELATED"/>
    <property type="match status" value="1"/>
</dbReference>
<dbReference type="AlphaFoldDB" id="A0A9P9JFB4"/>
<name>A0A9P9JFB4_9HYPO</name>
<evidence type="ECO:0000313" key="2">
    <source>
        <dbReference type="Proteomes" id="UP000738349"/>
    </source>
</evidence>
<comment type="caution">
    <text evidence="1">The sequence shown here is derived from an EMBL/GenBank/DDBJ whole genome shotgun (WGS) entry which is preliminary data.</text>
</comment>
<accession>A0A9P9JFB4</accession>
<reference evidence="1" key="1">
    <citation type="journal article" date="2021" name="Nat. Commun.">
        <title>Genetic determinants of endophytism in the Arabidopsis root mycobiome.</title>
        <authorList>
            <person name="Mesny F."/>
            <person name="Miyauchi S."/>
            <person name="Thiergart T."/>
            <person name="Pickel B."/>
            <person name="Atanasova L."/>
            <person name="Karlsson M."/>
            <person name="Huettel B."/>
            <person name="Barry K.W."/>
            <person name="Haridas S."/>
            <person name="Chen C."/>
            <person name="Bauer D."/>
            <person name="Andreopoulos W."/>
            <person name="Pangilinan J."/>
            <person name="LaButti K."/>
            <person name="Riley R."/>
            <person name="Lipzen A."/>
            <person name="Clum A."/>
            <person name="Drula E."/>
            <person name="Henrissat B."/>
            <person name="Kohler A."/>
            <person name="Grigoriev I.V."/>
            <person name="Martin F.M."/>
            <person name="Hacquard S."/>
        </authorList>
    </citation>
    <scope>NUCLEOTIDE SEQUENCE</scope>
    <source>
        <strain evidence="1">MPI-CAGE-AT-0147</strain>
    </source>
</reference>
<protein>
    <recommendedName>
        <fullName evidence="3">SnoaL-like domain-containing protein</fullName>
    </recommendedName>
</protein>
<dbReference type="InterPro" id="IPR050977">
    <property type="entry name" value="Fungal_Meroterpenoid_Isomerase"/>
</dbReference>
<evidence type="ECO:0008006" key="3">
    <source>
        <dbReference type="Google" id="ProtNLM"/>
    </source>
</evidence>
<dbReference type="PANTHER" id="PTHR39598:SF1">
    <property type="entry name" value="AUSTINOID BIOSYNTHESIS CLUSTERS PROTEIN F-RELATED"/>
    <property type="match status" value="1"/>
</dbReference>
<organism evidence="1 2">
    <name type="scientific">Dactylonectria macrodidyma</name>
    <dbReference type="NCBI Taxonomy" id="307937"/>
    <lineage>
        <taxon>Eukaryota</taxon>
        <taxon>Fungi</taxon>
        <taxon>Dikarya</taxon>
        <taxon>Ascomycota</taxon>
        <taxon>Pezizomycotina</taxon>
        <taxon>Sordariomycetes</taxon>
        <taxon>Hypocreomycetidae</taxon>
        <taxon>Hypocreales</taxon>
        <taxon>Nectriaceae</taxon>
        <taxon>Dactylonectria</taxon>
    </lineage>
</organism>
<dbReference type="EMBL" id="JAGMUV010000005">
    <property type="protein sequence ID" value="KAH7155958.1"/>
    <property type="molecule type" value="Genomic_DNA"/>
</dbReference>
<dbReference type="OrthoDB" id="3758478at2759"/>
<keyword evidence="2" id="KW-1185">Reference proteome</keyword>
<evidence type="ECO:0000313" key="1">
    <source>
        <dbReference type="EMBL" id="KAH7155958.1"/>
    </source>
</evidence>
<gene>
    <name evidence="1" type="ORF">EDB81DRAFT_854192</name>
</gene>